<proteinExistence type="inferred from homology"/>
<feature type="domain" description="VTT" evidence="12">
    <location>
        <begin position="186"/>
        <end position="300"/>
    </location>
</feature>
<dbReference type="EMBL" id="BTCM01000005">
    <property type="protein sequence ID" value="GMK58367.1"/>
    <property type="molecule type" value="Genomic_DNA"/>
</dbReference>
<dbReference type="Pfam" id="PF09335">
    <property type="entry name" value="VTT_dom"/>
    <property type="match status" value="1"/>
</dbReference>
<evidence type="ECO:0000256" key="11">
    <source>
        <dbReference type="SAM" id="Phobius"/>
    </source>
</evidence>
<feature type="transmembrane region" description="Helical" evidence="11">
    <location>
        <begin position="311"/>
        <end position="333"/>
    </location>
</feature>
<dbReference type="PANTHER" id="PTHR47549:SF2">
    <property type="entry name" value="GOLGI APPARATUS MEMBRANE PROTEIN TVP38"/>
    <property type="match status" value="1"/>
</dbReference>
<accession>A0AAD3TWW5</accession>
<keyword evidence="8" id="KW-0333">Golgi apparatus</keyword>
<dbReference type="GO" id="GO:0000139">
    <property type="term" value="C:Golgi membrane"/>
    <property type="evidence" value="ECO:0007669"/>
    <property type="project" value="UniProtKB-SubCell"/>
</dbReference>
<comment type="similarity">
    <text evidence="3">Belongs to the TVP38/TMEM64 family.</text>
</comment>
<dbReference type="Proteomes" id="UP001222932">
    <property type="component" value="Unassembled WGS sequence"/>
</dbReference>
<feature type="transmembrane region" description="Helical" evidence="11">
    <location>
        <begin position="251"/>
        <end position="272"/>
    </location>
</feature>
<evidence type="ECO:0000256" key="7">
    <source>
        <dbReference type="ARBA" id="ARBA00022989"/>
    </source>
</evidence>
<evidence type="ECO:0000256" key="1">
    <source>
        <dbReference type="ARBA" id="ARBA00002978"/>
    </source>
</evidence>
<feature type="compositionally biased region" description="Gly residues" evidence="10">
    <location>
        <begin position="581"/>
        <end position="590"/>
    </location>
</feature>
<evidence type="ECO:0000313" key="14">
    <source>
        <dbReference type="Proteomes" id="UP001222932"/>
    </source>
</evidence>
<feature type="transmembrane region" description="Helical" evidence="11">
    <location>
        <begin position="278"/>
        <end position="299"/>
    </location>
</feature>
<protein>
    <recommendedName>
        <fullName evidence="4">Golgi apparatus membrane protein TVP38</fullName>
    </recommendedName>
    <alternativeName>
        <fullName evidence="5">Golgi apparatus membrane protein tvp38</fullName>
    </alternativeName>
</protein>
<reference evidence="13" key="2">
    <citation type="submission" date="2023-06" db="EMBL/GenBank/DDBJ databases">
        <authorList>
            <person name="Kobayashi Y."/>
            <person name="Kayamori A."/>
            <person name="Aoki K."/>
            <person name="Shiwa Y."/>
            <person name="Fujita N."/>
            <person name="Sugita T."/>
            <person name="Iwasaki W."/>
            <person name="Tanaka N."/>
            <person name="Takashima M."/>
        </authorList>
    </citation>
    <scope>NUCLEOTIDE SEQUENCE</scope>
    <source>
        <strain evidence="13">HIS016</strain>
    </source>
</reference>
<organism evidence="13 14">
    <name type="scientific">Cutaneotrichosporon spelunceum</name>
    <dbReference type="NCBI Taxonomy" id="1672016"/>
    <lineage>
        <taxon>Eukaryota</taxon>
        <taxon>Fungi</taxon>
        <taxon>Dikarya</taxon>
        <taxon>Basidiomycota</taxon>
        <taxon>Agaricomycotina</taxon>
        <taxon>Tremellomycetes</taxon>
        <taxon>Trichosporonales</taxon>
        <taxon>Trichosporonaceae</taxon>
        <taxon>Cutaneotrichosporon</taxon>
    </lineage>
</organism>
<name>A0AAD3TWW5_9TREE</name>
<dbReference type="InterPro" id="IPR051076">
    <property type="entry name" value="Golgi_membrane_TVP38/TMEM64"/>
</dbReference>
<evidence type="ECO:0000256" key="2">
    <source>
        <dbReference type="ARBA" id="ARBA00004653"/>
    </source>
</evidence>
<feature type="region of interest" description="Disordered" evidence="10">
    <location>
        <begin position="516"/>
        <end position="590"/>
    </location>
</feature>
<comment type="caution">
    <text evidence="13">The sequence shown here is derived from an EMBL/GenBank/DDBJ whole genome shotgun (WGS) entry which is preliminary data.</text>
</comment>
<dbReference type="AlphaFoldDB" id="A0AAD3TWW5"/>
<feature type="compositionally biased region" description="Polar residues" evidence="10">
    <location>
        <begin position="23"/>
        <end position="46"/>
    </location>
</feature>
<dbReference type="InterPro" id="IPR032816">
    <property type="entry name" value="VTT_dom"/>
</dbReference>
<evidence type="ECO:0000256" key="10">
    <source>
        <dbReference type="SAM" id="MobiDB-lite"/>
    </source>
</evidence>
<gene>
    <name evidence="13" type="ORF">CspeluHIS016_0503990</name>
</gene>
<feature type="transmembrane region" description="Helical" evidence="11">
    <location>
        <begin position="166"/>
        <end position="185"/>
    </location>
</feature>
<feature type="transmembrane region" description="Helical" evidence="11">
    <location>
        <begin position="126"/>
        <end position="145"/>
    </location>
</feature>
<evidence type="ECO:0000256" key="9">
    <source>
        <dbReference type="ARBA" id="ARBA00023136"/>
    </source>
</evidence>
<evidence type="ECO:0000313" key="13">
    <source>
        <dbReference type="EMBL" id="GMK58367.1"/>
    </source>
</evidence>
<sequence>MPFFLPFLKRRFLARSKDAEAQTEGQLPSTPSTTLDEKTTPFNATPANEDAPPAYCAESGRPLLTPTISQRAETRGEQQLSPIVQTTHDNMPTIMVLFKEDYVWARSYLKEFDYRCAMRRATARHLYKWYILLAVVIAVSVLVSTKHTTIVEFCRPVTERIRSWPGGWLIPIALLIVVSFPPLMGHEIIGILCGLVWGMWTGFGVLAAGTFLGEFATWVAFKWMCTTRARKFERRNKLYGALTQLIREKSFTFVLILRFSAVPGHIVTAVSASAGANVWSYLAAAFLTLPKQWVITYLGSSFGQHSKKNTYVSWAVTVATFMATIIAALYVYYQMRLLFRSGRMNELPHGDPREPGGWTDVEADGASGVGGALRVDYDDGDVRRSVDVVFGPHARAQALSQCRLHTMKRTRSLPGPITEEEMRDWLGLLDTALMASTVGEKPTPIEEEPDRYSQLLLVPPGQAAENPGLPDLAHEHIVRGDAEAVPAILLTPTYTPARSRAHSMRGTVSLDLERPRSGLAVNGRSRGDSSAALGRPRAETRSSVLLVRSRPGSTSMRDWAVMSEASEARVSQASETPVGEVQGGSGESRR</sequence>
<reference evidence="13" key="1">
    <citation type="journal article" date="2023" name="BMC Genomics">
        <title>Chromosome-level genome assemblies of Cutaneotrichosporon spp. (Trichosporonales, Basidiomycota) reveal imbalanced evolution between nucleotide sequences and chromosome synteny.</title>
        <authorList>
            <person name="Kobayashi Y."/>
            <person name="Kayamori A."/>
            <person name="Aoki K."/>
            <person name="Shiwa Y."/>
            <person name="Matsutani M."/>
            <person name="Fujita N."/>
            <person name="Sugita T."/>
            <person name="Iwasaki W."/>
            <person name="Tanaka N."/>
            <person name="Takashima M."/>
        </authorList>
    </citation>
    <scope>NUCLEOTIDE SEQUENCE</scope>
    <source>
        <strain evidence="13">HIS016</strain>
    </source>
</reference>
<comment type="function">
    <text evidence="1">Golgi membrane protein involved in vesicular trafficking and spindle migration.</text>
</comment>
<keyword evidence="9 11" id="KW-0472">Membrane</keyword>
<keyword evidence="6 11" id="KW-0812">Transmembrane</keyword>
<keyword evidence="7 11" id="KW-1133">Transmembrane helix</keyword>
<evidence type="ECO:0000259" key="12">
    <source>
        <dbReference type="Pfam" id="PF09335"/>
    </source>
</evidence>
<feature type="transmembrane region" description="Helical" evidence="11">
    <location>
        <begin position="197"/>
        <end position="221"/>
    </location>
</feature>
<evidence type="ECO:0000256" key="6">
    <source>
        <dbReference type="ARBA" id="ARBA00022692"/>
    </source>
</evidence>
<evidence type="ECO:0000256" key="3">
    <source>
        <dbReference type="ARBA" id="ARBA00008640"/>
    </source>
</evidence>
<dbReference type="PANTHER" id="PTHR47549">
    <property type="entry name" value="GOLGI APPARATUS MEMBRANE PROTEIN TVP38-RELATED"/>
    <property type="match status" value="1"/>
</dbReference>
<evidence type="ECO:0000256" key="4">
    <source>
        <dbReference type="ARBA" id="ARBA00013533"/>
    </source>
</evidence>
<evidence type="ECO:0000256" key="5">
    <source>
        <dbReference type="ARBA" id="ARBA00020673"/>
    </source>
</evidence>
<evidence type="ECO:0000256" key="8">
    <source>
        <dbReference type="ARBA" id="ARBA00023034"/>
    </source>
</evidence>
<keyword evidence="14" id="KW-1185">Reference proteome</keyword>
<comment type="subcellular location">
    <subcellularLocation>
        <location evidence="2">Golgi apparatus membrane</location>
        <topology evidence="2">Multi-pass membrane protein</topology>
    </subcellularLocation>
</comment>
<feature type="region of interest" description="Disordered" evidence="10">
    <location>
        <begin position="18"/>
        <end position="52"/>
    </location>
</feature>